<dbReference type="PANTHER" id="PTHR47256:SF9">
    <property type="entry name" value="ZN(II)2CYS6 TRANSCRIPTION FACTOR (EUROFUNG)"/>
    <property type="match status" value="1"/>
</dbReference>
<reference evidence="2" key="1">
    <citation type="submission" date="2021-07" db="EMBL/GenBank/DDBJ databases">
        <authorList>
            <person name="Branca A.L. A."/>
        </authorList>
    </citation>
    <scope>NUCLEOTIDE SEQUENCE</scope>
</reference>
<evidence type="ECO:0000313" key="2">
    <source>
        <dbReference type="EMBL" id="CAG8217854.1"/>
    </source>
</evidence>
<accession>A0A9W4N123</accession>
<dbReference type="PANTHER" id="PTHR47256">
    <property type="entry name" value="ZN(II)2CYS6 TRANSCRIPTION FACTOR (EUROFUNG)-RELATED"/>
    <property type="match status" value="1"/>
</dbReference>
<comment type="caution">
    <text evidence="2">The sequence shown here is derived from an EMBL/GenBank/DDBJ whole genome shotgun (WGS) entry which is preliminary data.</text>
</comment>
<organism evidence="2 3">
    <name type="scientific">Penicillium olsonii</name>
    <dbReference type="NCBI Taxonomy" id="99116"/>
    <lineage>
        <taxon>Eukaryota</taxon>
        <taxon>Fungi</taxon>
        <taxon>Dikarya</taxon>
        <taxon>Ascomycota</taxon>
        <taxon>Pezizomycotina</taxon>
        <taxon>Eurotiomycetes</taxon>
        <taxon>Eurotiomycetidae</taxon>
        <taxon>Eurotiales</taxon>
        <taxon>Aspergillaceae</taxon>
        <taxon>Penicillium</taxon>
    </lineage>
</organism>
<sequence length="310" mass="34704">MSDQYRQLVPGSSPISDDQENDELEHSPPPEKGTWKKRVSTACLACKKSKRKVSQIHLQTQASTSTSSPSLTTTSAARRRVAAKRTADELSYHRDFLADVFKLVREANESHALHLLTIIRHNAPADEIRAYINDTLHSLNRNDDTPKKEQTITKLEDMRHLLNVEGSTPAFRRKVMDIHYLCDDAPCTVPAEPWTNVTADGDLVSHLVSLYFAWNWPFSTFLDKDVFLKHMRRGEIGSEFCSPFLVNAVLSNACYFSEFSEAYVVPGDISSKGSDFLAEAERLKKEGSSQPSLAGLQGALLLYERSVACI</sequence>
<dbReference type="CDD" id="cd12148">
    <property type="entry name" value="fungal_TF_MHR"/>
    <property type="match status" value="1"/>
</dbReference>
<evidence type="ECO:0000256" key="1">
    <source>
        <dbReference type="SAM" id="MobiDB-lite"/>
    </source>
</evidence>
<dbReference type="OrthoDB" id="2593732at2759"/>
<evidence type="ECO:0000313" key="3">
    <source>
        <dbReference type="Proteomes" id="UP001153618"/>
    </source>
</evidence>
<dbReference type="EMBL" id="CAJVOS010000060">
    <property type="protein sequence ID" value="CAG8217854.1"/>
    <property type="molecule type" value="Genomic_DNA"/>
</dbReference>
<dbReference type="AlphaFoldDB" id="A0A9W4N123"/>
<feature type="compositionally biased region" description="Low complexity" evidence="1">
    <location>
        <begin position="62"/>
        <end position="76"/>
    </location>
</feature>
<feature type="region of interest" description="Disordered" evidence="1">
    <location>
        <begin position="54"/>
        <end position="79"/>
    </location>
</feature>
<gene>
    <name evidence="2" type="ORF">POLS_LOCUS8032</name>
</gene>
<protein>
    <submittedName>
        <fullName evidence="2">Uncharacterized protein</fullName>
    </submittedName>
</protein>
<proteinExistence type="predicted"/>
<feature type="region of interest" description="Disordered" evidence="1">
    <location>
        <begin position="1"/>
        <end position="38"/>
    </location>
</feature>
<dbReference type="InterPro" id="IPR053187">
    <property type="entry name" value="Notoamide_regulator"/>
</dbReference>
<keyword evidence="3" id="KW-1185">Reference proteome</keyword>
<name>A0A9W4N123_PENOL</name>
<dbReference type="Proteomes" id="UP001153618">
    <property type="component" value="Unassembled WGS sequence"/>
</dbReference>